<dbReference type="Gene3D" id="1.10.238.10">
    <property type="entry name" value="EF-hand"/>
    <property type="match status" value="2"/>
</dbReference>
<dbReference type="Pfam" id="PF13499">
    <property type="entry name" value="EF-hand_7"/>
    <property type="match status" value="2"/>
</dbReference>
<dbReference type="GO" id="GO:0005509">
    <property type="term" value="F:calcium ion binding"/>
    <property type="evidence" value="ECO:0007669"/>
    <property type="project" value="InterPro"/>
</dbReference>
<protein>
    <submittedName>
        <fullName evidence="5">EF hand family protein</fullName>
    </submittedName>
</protein>
<evidence type="ECO:0000256" key="3">
    <source>
        <dbReference type="ARBA" id="ARBA00022837"/>
    </source>
</evidence>
<dbReference type="GeneID" id="94839391"/>
<evidence type="ECO:0000313" key="6">
    <source>
        <dbReference type="Proteomes" id="UP000179807"/>
    </source>
</evidence>
<accession>A0A1J4K5E1</accession>
<dbReference type="InterPro" id="IPR018247">
    <property type="entry name" value="EF_Hand_1_Ca_BS"/>
</dbReference>
<dbReference type="RefSeq" id="XP_068359224.1">
    <property type="nucleotide sequence ID" value="XM_068504687.1"/>
</dbReference>
<evidence type="ECO:0000256" key="2">
    <source>
        <dbReference type="ARBA" id="ARBA00022737"/>
    </source>
</evidence>
<dbReference type="PROSITE" id="PS00018">
    <property type="entry name" value="EF_HAND_1"/>
    <property type="match status" value="3"/>
</dbReference>
<proteinExistence type="predicted"/>
<dbReference type="PROSITE" id="PS50222">
    <property type="entry name" value="EF_HAND_2"/>
    <property type="match status" value="4"/>
</dbReference>
<sequence length="148" mass="17246">MSRYSPEQIQHFRERFDLLDISKTGKIDRQTMAEILSYEGEQLERLMIALLFEKYDINHDGFIQYEEFETFCKSIHDLSEIDILKQIFDLADSDHSGALDIDEVVRIGQMMGLKVTNADAWATIIALDRDGNNSIDFDEFCQIIRQCQ</sequence>
<dbReference type="VEuPathDB" id="TrichDB:TRFO_26012"/>
<dbReference type="OrthoDB" id="26525at2759"/>
<feature type="domain" description="EF-hand" evidence="4">
    <location>
        <begin position="7"/>
        <end position="42"/>
    </location>
</feature>
<reference evidence="5" key="1">
    <citation type="submission" date="2016-10" db="EMBL/GenBank/DDBJ databases">
        <authorList>
            <person name="Benchimol M."/>
            <person name="Almeida L.G."/>
            <person name="Vasconcelos A.T."/>
            <person name="Perreira-Neves A."/>
            <person name="Rosa I.A."/>
            <person name="Tasca T."/>
            <person name="Bogo M.R."/>
            <person name="de Souza W."/>
        </authorList>
    </citation>
    <scope>NUCLEOTIDE SEQUENCE [LARGE SCALE GENOMIC DNA]</scope>
    <source>
        <strain evidence="5">K</strain>
    </source>
</reference>
<dbReference type="SUPFAM" id="SSF47473">
    <property type="entry name" value="EF-hand"/>
    <property type="match status" value="1"/>
</dbReference>
<evidence type="ECO:0000313" key="5">
    <source>
        <dbReference type="EMBL" id="OHT06088.1"/>
    </source>
</evidence>
<keyword evidence="6" id="KW-1185">Reference proteome</keyword>
<keyword evidence="3" id="KW-0106">Calcium</keyword>
<dbReference type="AlphaFoldDB" id="A0A1J4K5E1"/>
<dbReference type="PANTHER" id="PTHR45942">
    <property type="entry name" value="PROTEIN PHOSPATASE 3 REGULATORY SUBUNIT B ALPHA ISOFORM TYPE 1"/>
    <property type="match status" value="1"/>
</dbReference>
<gene>
    <name evidence="5" type="ORF">TRFO_26012</name>
</gene>
<dbReference type="CDD" id="cd00051">
    <property type="entry name" value="EFh"/>
    <property type="match status" value="3"/>
</dbReference>
<dbReference type="InterPro" id="IPR011992">
    <property type="entry name" value="EF-hand-dom_pair"/>
</dbReference>
<keyword evidence="2" id="KW-0677">Repeat</keyword>
<comment type="caution">
    <text evidence="5">The sequence shown here is derived from an EMBL/GenBank/DDBJ whole genome shotgun (WGS) entry which is preliminary data.</text>
</comment>
<feature type="domain" description="EF-hand" evidence="4">
    <location>
        <begin position="79"/>
        <end position="114"/>
    </location>
</feature>
<feature type="domain" description="EF-hand" evidence="4">
    <location>
        <begin position="43"/>
        <end position="78"/>
    </location>
</feature>
<keyword evidence="1" id="KW-0479">Metal-binding</keyword>
<dbReference type="Proteomes" id="UP000179807">
    <property type="component" value="Unassembled WGS sequence"/>
</dbReference>
<name>A0A1J4K5E1_9EUKA</name>
<organism evidence="5 6">
    <name type="scientific">Tritrichomonas foetus</name>
    <dbReference type="NCBI Taxonomy" id="1144522"/>
    <lineage>
        <taxon>Eukaryota</taxon>
        <taxon>Metamonada</taxon>
        <taxon>Parabasalia</taxon>
        <taxon>Tritrichomonadida</taxon>
        <taxon>Tritrichomonadidae</taxon>
        <taxon>Tritrichomonas</taxon>
    </lineage>
</organism>
<feature type="domain" description="EF-hand" evidence="4">
    <location>
        <begin position="115"/>
        <end position="148"/>
    </location>
</feature>
<dbReference type="SMART" id="SM00054">
    <property type="entry name" value="EFh"/>
    <property type="match status" value="4"/>
</dbReference>
<evidence type="ECO:0000259" key="4">
    <source>
        <dbReference type="PROSITE" id="PS50222"/>
    </source>
</evidence>
<dbReference type="InterPro" id="IPR002048">
    <property type="entry name" value="EF_hand_dom"/>
</dbReference>
<dbReference type="EMBL" id="MLAK01000737">
    <property type="protein sequence ID" value="OHT06088.1"/>
    <property type="molecule type" value="Genomic_DNA"/>
</dbReference>
<evidence type="ECO:0000256" key="1">
    <source>
        <dbReference type="ARBA" id="ARBA00022723"/>
    </source>
</evidence>